<organism evidence="2 3">
    <name type="scientific">Klebsormidium nitens</name>
    <name type="common">Green alga</name>
    <name type="synonym">Ulothrix nitens</name>
    <dbReference type="NCBI Taxonomy" id="105231"/>
    <lineage>
        <taxon>Eukaryota</taxon>
        <taxon>Viridiplantae</taxon>
        <taxon>Streptophyta</taxon>
        <taxon>Klebsormidiophyceae</taxon>
        <taxon>Klebsormidiales</taxon>
        <taxon>Klebsormidiaceae</taxon>
        <taxon>Klebsormidium</taxon>
    </lineage>
</organism>
<evidence type="ECO:0000256" key="1">
    <source>
        <dbReference type="SAM" id="Phobius"/>
    </source>
</evidence>
<accession>A0A0U9HJP8</accession>
<dbReference type="Proteomes" id="UP000054558">
    <property type="component" value="Unassembled WGS sequence"/>
</dbReference>
<reference evidence="2 3" key="1">
    <citation type="journal article" date="2014" name="Nat. Commun.">
        <title>Klebsormidium flaccidum genome reveals primary factors for plant terrestrial adaptation.</title>
        <authorList>
            <person name="Hori K."/>
            <person name="Maruyama F."/>
            <person name="Fujisawa T."/>
            <person name="Togashi T."/>
            <person name="Yamamoto N."/>
            <person name="Seo M."/>
            <person name="Sato S."/>
            <person name="Yamada T."/>
            <person name="Mori H."/>
            <person name="Tajima N."/>
            <person name="Moriyama T."/>
            <person name="Ikeuchi M."/>
            <person name="Watanabe M."/>
            <person name="Wada H."/>
            <person name="Kobayashi K."/>
            <person name="Saito M."/>
            <person name="Masuda T."/>
            <person name="Sasaki-Sekimoto Y."/>
            <person name="Mashiguchi K."/>
            <person name="Awai K."/>
            <person name="Shimojima M."/>
            <person name="Masuda S."/>
            <person name="Iwai M."/>
            <person name="Nobusawa T."/>
            <person name="Narise T."/>
            <person name="Kondo S."/>
            <person name="Saito H."/>
            <person name="Sato R."/>
            <person name="Murakawa M."/>
            <person name="Ihara Y."/>
            <person name="Oshima-Yamada Y."/>
            <person name="Ohtaka K."/>
            <person name="Satoh M."/>
            <person name="Sonobe K."/>
            <person name="Ishii M."/>
            <person name="Ohtani R."/>
            <person name="Kanamori-Sato M."/>
            <person name="Honoki R."/>
            <person name="Miyazaki D."/>
            <person name="Mochizuki H."/>
            <person name="Umetsu J."/>
            <person name="Higashi K."/>
            <person name="Shibata D."/>
            <person name="Kamiya Y."/>
            <person name="Sato N."/>
            <person name="Nakamura Y."/>
            <person name="Tabata S."/>
            <person name="Ida S."/>
            <person name="Kurokawa K."/>
            <person name="Ohta H."/>
        </authorList>
    </citation>
    <scope>NUCLEOTIDE SEQUENCE [LARGE SCALE GENOMIC DNA]</scope>
    <source>
        <strain evidence="2 3">NIES-2285</strain>
    </source>
</reference>
<feature type="transmembrane region" description="Helical" evidence="1">
    <location>
        <begin position="139"/>
        <end position="157"/>
    </location>
</feature>
<name>A0A0U9HJP8_KLENI</name>
<gene>
    <name evidence="2" type="ORF">KFL_000750135</name>
</gene>
<sequence>MKQEPAFNFLHQLQRGKGNAELVTDQREAESAFKGLLQQLEQIDEKLLKSIEEGAIDTGAALPMAVKSAGRWIGVGVGLGVALGTGLGLGALALAFAGKEYKDVGKDGLDAVKDEVKEVGAAIRDLSGKHLEGLTRVGGGARVLALACLLFTGARYLR</sequence>
<keyword evidence="1" id="KW-1133">Transmembrane helix</keyword>
<proteinExistence type="predicted"/>
<feature type="transmembrane region" description="Helical" evidence="1">
    <location>
        <begin position="72"/>
        <end position="97"/>
    </location>
</feature>
<keyword evidence="3" id="KW-1185">Reference proteome</keyword>
<keyword evidence="1" id="KW-0472">Membrane</keyword>
<keyword evidence="1" id="KW-0812">Transmembrane</keyword>
<dbReference type="AlphaFoldDB" id="A0A0U9HJP8"/>
<protein>
    <submittedName>
        <fullName evidence="2">Uncharacterized protein</fullName>
    </submittedName>
</protein>
<dbReference type="EMBL" id="DF237024">
    <property type="protein sequence ID" value="GAQ81245.1"/>
    <property type="molecule type" value="Genomic_DNA"/>
</dbReference>
<evidence type="ECO:0000313" key="3">
    <source>
        <dbReference type="Proteomes" id="UP000054558"/>
    </source>
</evidence>
<evidence type="ECO:0000313" key="2">
    <source>
        <dbReference type="EMBL" id="GAQ81245.1"/>
    </source>
</evidence>